<dbReference type="InterPro" id="IPR045851">
    <property type="entry name" value="AMP-bd_C_sf"/>
</dbReference>
<dbReference type="InterPro" id="IPR050091">
    <property type="entry name" value="PKS_NRPS_Biosynth_Enz"/>
</dbReference>
<dbReference type="InterPro" id="IPR018201">
    <property type="entry name" value="Ketoacyl_synth_AS"/>
</dbReference>
<comment type="similarity">
    <text evidence="3">Belongs to the short-chain dehydrogenases/reductases (SDR) family.</text>
</comment>
<dbReference type="Gene3D" id="3.40.50.980">
    <property type="match status" value="2"/>
</dbReference>
<dbReference type="InterPro" id="IPR013968">
    <property type="entry name" value="PKS_KR"/>
</dbReference>
<dbReference type="InterPro" id="IPR020806">
    <property type="entry name" value="PKS_PP-bd"/>
</dbReference>
<dbReference type="Pfam" id="PF08659">
    <property type="entry name" value="KR"/>
    <property type="match status" value="1"/>
</dbReference>
<gene>
    <name evidence="10" type="ORF">PAUR_a4577</name>
</gene>
<organism evidence="10 11">
    <name type="scientific">Pseudoalteromonas aurantia 208</name>
    <dbReference type="NCBI Taxonomy" id="1314867"/>
    <lineage>
        <taxon>Bacteria</taxon>
        <taxon>Pseudomonadati</taxon>
        <taxon>Pseudomonadota</taxon>
        <taxon>Gammaproteobacteria</taxon>
        <taxon>Alteromonadales</taxon>
        <taxon>Pseudoalteromonadaceae</taxon>
        <taxon>Pseudoalteromonas</taxon>
    </lineage>
</organism>
<dbReference type="Pfam" id="PF00501">
    <property type="entry name" value="AMP-binding"/>
    <property type="match status" value="1"/>
</dbReference>
<dbReference type="InterPro" id="IPR016036">
    <property type="entry name" value="Malonyl_transacylase_ACP-bd"/>
</dbReference>
<comment type="caution">
    <text evidence="10">The sequence shown here is derived from an EMBL/GenBank/DDBJ whole genome shotgun (WGS) entry which is preliminary data.</text>
</comment>
<evidence type="ECO:0000256" key="5">
    <source>
        <dbReference type="ARBA" id="ARBA00022553"/>
    </source>
</evidence>
<dbReference type="SUPFAM" id="SSF56801">
    <property type="entry name" value="Acetyl-CoA synthetase-like"/>
    <property type="match status" value="1"/>
</dbReference>
<keyword evidence="6" id="KW-0808">Transferase</keyword>
<dbReference type="Pfam" id="PF13193">
    <property type="entry name" value="AMP-binding_C"/>
    <property type="match status" value="1"/>
</dbReference>
<evidence type="ECO:0000259" key="8">
    <source>
        <dbReference type="PROSITE" id="PS50075"/>
    </source>
</evidence>
<dbReference type="PROSITE" id="PS50075">
    <property type="entry name" value="CARRIER"/>
    <property type="match status" value="2"/>
</dbReference>
<dbReference type="InterPro" id="IPR057326">
    <property type="entry name" value="KR_dom"/>
</dbReference>
<evidence type="ECO:0000256" key="6">
    <source>
        <dbReference type="ARBA" id="ARBA00022679"/>
    </source>
</evidence>
<evidence type="ECO:0000256" key="2">
    <source>
        <dbReference type="ARBA" id="ARBA00005194"/>
    </source>
</evidence>
<evidence type="ECO:0008006" key="12">
    <source>
        <dbReference type="Google" id="ProtNLM"/>
    </source>
</evidence>
<dbReference type="PROSITE" id="PS52004">
    <property type="entry name" value="KS3_2"/>
    <property type="match status" value="1"/>
</dbReference>
<dbReference type="Pfam" id="PF00550">
    <property type="entry name" value="PP-binding"/>
    <property type="match status" value="2"/>
</dbReference>
<evidence type="ECO:0000256" key="1">
    <source>
        <dbReference type="ARBA" id="ARBA00001957"/>
    </source>
</evidence>
<proteinExistence type="inferred from homology"/>
<dbReference type="Gene3D" id="3.30.70.250">
    <property type="entry name" value="Malonyl-CoA ACP transacylase, ACP-binding"/>
    <property type="match status" value="1"/>
</dbReference>
<dbReference type="Proteomes" id="UP000615755">
    <property type="component" value="Unassembled WGS sequence"/>
</dbReference>
<dbReference type="InterPro" id="IPR016035">
    <property type="entry name" value="Acyl_Trfase/lysoPLipase"/>
</dbReference>
<dbReference type="Gene3D" id="3.40.50.720">
    <property type="entry name" value="NAD(P)-binding Rossmann-like Domain"/>
    <property type="match status" value="1"/>
</dbReference>
<dbReference type="InterPro" id="IPR016039">
    <property type="entry name" value="Thiolase-like"/>
</dbReference>
<dbReference type="SUPFAM" id="SSF52777">
    <property type="entry name" value="CoA-dependent acyltransferases"/>
    <property type="match status" value="2"/>
</dbReference>
<dbReference type="NCBIfam" id="TIGR01733">
    <property type="entry name" value="AA-adenyl-dom"/>
    <property type="match status" value="1"/>
</dbReference>
<dbReference type="PROSITE" id="PS00455">
    <property type="entry name" value="AMP_BINDING"/>
    <property type="match status" value="1"/>
</dbReference>
<dbReference type="InterPro" id="IPR020841">
    <property type="entry name" value="PKS_Beta-ketoAc_synthase_dom"/>
</dbReference>
<dbReference type="SUPFAM" id="SSF55048">
    <property type="entry name" value="Probable ACP-binding domain of malonyl-CoA ACP transacylase"/>
    <property type="match status" value="1"/>
</dbReference>
<dbReference type="InterPro" id="IPR014043">
    <property type="entry name" value="Acyl_transferase_dom"/>
</dbReference>
<dbReference type="Pfam" id="PF21394">
    <property type="entry name" value="Beta-ketacyl_N"/>
    <property type="match status" value="1"/>
</dbReference>
<dbReference type="InterPro" id="IPR020845">
    <property type="entry name" value="AMP-binding_CS"/>
</dbReference>
<feature type="domain" description="Carrier" evidence="8">
    <location>
        <begin position="2586"/>
        <end position="2664"/>
    </location>
</feature>
<dbReference type="SUPFAM" id="SSF52151">
    <property type="entry name" value="FabD/lysophospholipase-like"/>
    <property type="match status" value="1"/>
</dbReference>
<dbReference type="Gene3D" id="3.40.366.10">
    <property type="entry name" value="Malonyl-Coenzyme A Acyl Carrier Protein, domain 2"/>
    <property type="match status" value="1"/>
</dbReference>
<dbReference type="Pfam" id="PF02801">
    <property type="entry name" value="Ketoacyl-synt_C"/>
    <property type="match status" value="1"/>
</dbReference>
<dbReference type="PANTHER" id="PTHR43775:SF51">
    <property type="entry name" value="INACTIVE PHENOLPHTHIOCEROL SYNTHESIS POLYKETIDE SYNTHASE TYPE I PKS1-RELATED"/>
    <property type="match status" value="1"/>
</dbReference>
<dbReference type="Gene3D" id="3.30.70.3290">
    <property type="match status" value="1"/>
</dbReference>
<dbReference type="Gene3D" id="3.40.47.10">
    <property type="match status" value="1"/>
</dbReference>
<dbReference type="PANTHER" id="PTHR43775">
    <property type="entry name" value="FATTY ACID SYNTHASE"/>
    <property type="match status" value="1"/>
</dbReference>
<dbReference type="InterPro" id="IPR014030">
    <property type="entry name" value="Ketoacyl_synth_N"/>
</dbReference>
<dbReference type="EMBL" id="AQGV01000014">
    <property type="protein sequence ID" value="MBE0369965.1"/>
    <property type="molecule type" value="Genomic_DNA"/>
</dbReference>
<sequence length="2688" mass="296726">MNAKNIINTLAMSDIDLYLDDNNQLKAKAPKGAITIELRDLIKNNKAILVDYLIQLAEMYSEQTEGDQIKAFDRPTGKAKVSFAQQRLWFIDNLQSGSPEYNMPMAFDVKGTLDSTLLNAVFSTIIERHEVLRTVYLKEDGQILQQVQNMAEANFSIQQEDLTHLTDETQDHAIQALIDADITTPFDLESDLMLRVCYLKKTEQSGVLLFNMHHIASDGWSVEVLTKEFLTLYHAYYLNQDNPLPALDIQYADYAQWQREYLEGEVLEKQLGYWEKQLDEVPAVHSLPLDHARPVNKQQAASVVRGTLPSHIAKQLMSVAQDYQLTPFMLLHGALSLLLSRHSNTHDIVIGTPVANRLQTQLEPLIGFFVNTLVLRASTEHNSLTDFFSHIKQVHLDAQSNQDVPFEQLIDHIKVPRSKAYNPLFQIMMTTSTSYGIDGENGIDSFQLPNVELSANASDLIQVKFDLDIDLNISDEGVGLRWTYDVSLFTEQHIKELNEHLCTLLTGLSQTPSTQSPQTVPMLSAAQTRHLIHDLNDNEMNYSTGKCIHELFEHQAQENPDNIAVVFEDQQLTYKQLNEKANQLAHYIHANHSITPDTFIGLCAERSVEMVIGILGILKAGGAYVPLDPDYPQSRLNYMLEDAQLSLVLCQSQVQDVLSDFQGTIVPLDNLGEVAAAHVTHVFTQYSKENVLPSTINLTASNLAYVIYTSGSTGQPKGVMIEHESLVYSTECRYETYTEFTSFLLISSMSFDSSVAGIFSTLCGGAKLCLLSTHNKGDTSYIVNQLKAHEISHLLMVPSFYDLILNEVDSTTLPALKGAIVAGESCSKNVVEKHYQKFANQQVVLFNEYGPTEATVWSTVASLNCRDDVSIGKALPGKSLFIMHNNMLVPYGGIGELHIGGNGLARGYLNRPDLTAERFITNPFYDENTTNSSTHLYKTGDLVRYLPDGNLEFIGRSDDQVKVRGFRIELGEVEAQLEKLALVNSALVTTHKVAGSQQLVGYVKAQHDTETEQWDILVADIKMALGKQLPDYMVPSFIILVDEWPLTANGKMDKNALPHPGDVVRNEVFVSAKNDIEKTLMAIWCDLLELEKVSTHSNFFEMGGNSLLSITLQKVIQERLDLEVELTDIFEYPTIHSLSQFLSDDCAAEEEALPSKSARTVELGNTDIAVIGMAGRFPGADNVDKFWENIRSGEESIQFFSDEELKAAGVDPLVLQDPHYVKSMDVLDNIADFDAKHFDFTPREAELLDPQHRLMLEVASDALEHSGYGDRSQPKDVGVFVGVTDSAYLIENLISNPDVVGGAAQSLVSSTSAGFLATKLSYKLNLTGPSLNVLSACSSSLVNVHQACNSLLLNECDMALAGGARLASLKPDGYSYVEGGVNSSDGHCRPFDVNASGTRGGSGGCVLLLKRLDKALADQDTIHAVIKGTAVNNDAAQKVGYMAPSISGQTAVIKKAMDNANVDAESIQYLEAHGTGTKIGDPIEVKALQKAYKTPQKSYCALGSVKANIGHLDVAAGTAGMIKVVEAMKNKQIPPSINFTQSNTQINFEKTPFYINKDLKTWECEENAVRRAGISSFGIGGTNAHVIMEQAPEVAPSTSPRDTWLIPISAKSPTAVKTACHNLVHHLEQQTERSVSMHDIAYTLQVGRTQYEYSTHVSCQSIEDAISQLKDNPKVVKNEGDNRSIIFMFPGQGAQYVDMAKQLYINEPTFKAQFDQCAQHLALLSGESLEAIIYPSENGSVTTDMAQTLLNQTHITQPALFTIEYSLAKLLQSWGIEPDAMIGHSIGEYVAACLAGVFTLDDALKLVSARGQLMQQAAPGSMLSISMAAEHLRPLLVMTGTCMAGVNSANNCVASGSKEDLTHLEKLLDERNISYRPLHTSHAFHSKMMDVILDEFLQVIKGVALHAPVMRYVSNLTGQFITAEQAQDPHYWANHLRGTVLFADGIETILSDDEDLCSAKVMIEVGPGRSLSTLARKSAQAREHVIVPTTRHPNESTCDVVSLQNTIGKLWSNGINVNWDAFNLGQRGRRVPLPTYPFEKTRYWIEAGSVLPTTRVNNPNAKLPSDMWWSVPTWKQKAAVKQGKMQLDTALKSWLLIMDTEGVAEQLSAHLHSLGHTVVCAYPGDTFSYLGENNYTFDMSQEAEHYTLLDAVNARTPLTRLVHLTSISSGAQNPSDDMDSFWSTQQSGALSALYFMKAIVKADLSTDIAVDCITNEIESVTGEELINPGQATITSLCKVAPQEYPDLSCRHIDIQLQPHRGDTYLTRLGKRLSTELMSIQRSTTAALRGSQYWEKQYEQTHIAADAPAAHTLKDNGVYLITGGLGNIGLLLAGYISKTVSNPKLVLVGRSEFPQRSEWRGLIQSQPESKVCERINQIQQIESRGAQVSVMAADSAELTQMEAVFNAVERDFGKVNGIIHAAGQLHGSMTALVETTEQDFEQQYSSKVAGVMVLDKLLRNRNVDFCLLMSSLSSVLGGLGFSAYAAANIYMDAFVQNKHIQEDERWISVNWDGWDFSGEAANNIGFSMTPEEGETAFSQLLSMSYYPQLVHSTGALDSRLKQWVDKVPSESQQTLYERPELDSDYVEPSNEIEQKLVAIWQDVLGIEQIGTEDNFFDLGGDSLVVTRVISEVRKTFSVGESVVSISEFFEQPVIKHLAKKVAIELEDTQVESKKAQLLEAGKAVEEGTF</sequence>
<evidence type="ECO:0000256" key="7">
    <source>
        <dbReference type="ARBA" id="ARBA00029443"/>
    </source>
</evidence>
<dbReference type="CDD" id="cd19531">
    <property type="entry name" value="LCL_NRPS-like"/>
    <property type="match status" value="1"/>
</dbReference>
<evidence type="ECO:0000256" key="4">
    <source>
        <dbReference type="ARBA" id="ARBA00022450"/>
    </source>
</evidence>
<reference evidence="10 11" key="1">
    <citation type="submission" date="2015-03" db="EMBL/GenBank/DDBJ databases">
        <title>Genome sequence of Pseudoalteromonas aurantia.</title>
        <authorList>
            <person name="Xie B.-B."/>
            <person name="Rong J.-C."/>
            <person name="Qin Q.-L."/>
            <person name="Zhang Y.-Z."/>
        </authorList>
    </citation>
    <scope>NUCLEOTIDE SEQUENCE [LARGE SCALE GENOMIC DNA]</scope>
    <source>
        <strain evidence="10 11">208</strain>
    </source>
</reference>
<keyword evidence="5" id="KW-0597">Phosphoprotein</keyword>
<dbReference type="InterPro" id="IPR036736">
    <property type="entry name" value="ACP-like_sf"/>
</dbReference>
<dbReference type="CDD" id="cd00833">
    <property type="entry name" value="PKS"/>
    <property type="match status" value="1"/>
</dbReference>
<evidence type="ECO:0000313" key="11">
    <source>
        <dbReference type="Proteomes" id="UP000615755"/>
    </source>
</evidence>
<dbReference type="SMART" id="SM00822">
    <property type="entry name" value="PKS_KR"/>
    <property type="match status" value="1"/>
</dbReference>
<evidence type="ECO:0000256" key="3">
    <source>
        <dbReference type="ARBA" id="ARBA00006484"/>
    </source>
</evidence>
<dbReference type="Gene3D" id="2.30.38.10">
    <property type="entry name" value="Luciferase, Domain 3"/>
    <property type="match status" value="1"/>
</dbReference>
<comment type="cofactor">
    <cofactor evidence="1">
        <name>pantetheine 4'-phosphate</name>
        <dbReference type="ChEBI" id="CHEBI:47942"/>
    </cofactor>
</comment>
<dbReference type="InterPro" id="IPR036291">
    <property type="entry name" value="NAD(P)-bd_dom_sf"/>
</dbReference>
<dbReference type="SUPFAM" id="SSF53901">
    <property type="entry name" value="Thiolase-like"/>
    <property type="match status" value="1"/>
</dbReference>
<dbReference type="Pfam" id="PF18563">
    <property type="entry name" value="TubC_N"/>
    <property type="match status" value="1"/>
</dbReference>
<dbReference type="InterPro" id="IPR014031">
    <property type="entry name" value="Ketoacyl_synth_C"/>
</dbReference>
<dbReference type="CDD" id="cd05930">
    <property type="entry name" value="A_NRPS"/>
    <property type="match status" value="1"/>
</dbReference>
<dbReference type="InterPro" id="IPR001242">
    <property type="entry name" value="Condensation_dom"/>
</dbReference>
<dbReference type="InterPro" id="IPR044894">
    <property type="entry name" value="TubC_N_sf"/>
</dbReference>
<dbReference type="InterPro" id="IPR001227">
    <property type="entry name" value="Ac_transferase_dom_sf"/>
</dbReference>
<dbReference type="InterPro" id="IPR025110">
    <property type="entry name" value="AMP-bd_C"/>
</dbReference>
<name>A0ABR9EIA3_9GAMM</name>
<dbReference type="InterPro" id="IPR006162">
    <property type="entry name" value="Ppantetheine_attach_site"/>
</dbReference>
<dbReference type="InterPro" id="IPR023213">
    <property type="entry name" value="CAT-like_dom_sf"/>
</dbReference>
<dbReference type="Gene3D" id="1.10.10.1830">
    <property type="entry name" value="Non-ribosomal peptide synthase, adenylation domain"/>
    <property type="match status" value="1"/>
</dbReference>
<dbReference type="Pfam" id="PF00698">
    <property type="entry name" value="Acyl_transf_1"/>
    <property type="match status" value="1"/>
</dbReference>
<dbReference type="SMART" id="SM00827">
    <property type="entry name" value="PKS_AT"/>
    <property type="match status" value="1"/>
</dbReference>
<dbReference type="InterPro" id="IPR049490">
    <property type="entry name" value="C883_1060-like_KR_N"/>
</dbReference>
<dbReference type="PROSITE" id="PS00606">
    <property type="entry name" value="KS3_1"/>
    <property type="match status" value="1"/>
</dbReference>
<dbReference type="Gene3D" id="3.30.559.30">
    <property type="entry name" value="Nonribosomal peptide synthetase, condensation domain"/>
    <property type="match status" value="1"/>
</dbReference>
<dbReference type="SUPFAM" id="SSF47336">
    <property type="entry name" value="ACP-like"/>
    <property type="match status" value="2"/>
</dbReference>
<dbReference type="Pfam" id="PF00109">
    <property type="entry name" value="ketoacyl-synt"/>
    <property type="match status" value="1"/>
</dbReference>
<evidence type="ECO:0000259" key="9">
    <source>
        <dbReference type="PROSITE" id="PS52004"/>
    </source>
</evidence>
<dbReference type="InterPro" id="IPR010071">
    <property type="entry name" value="AA_adenyl_dom"/>
</dbReference>
<keyword evidence="11" id="KW-1185">Reference proteome</keyword>
<dbReference type="PROSITE" id="PS00012">
    <property type="entry name" value="PHOSPHOPANTETHEINE"/>
    <property type="match status" value="1"/>
</dbReference>
<comment type="similarity">
    <text evidence="7">In the C-terminal section; belongs to the NRP synthetase family.</text>
</comment>
<protein>
    <recommendedName>
        <fullName evidence="12">Non-ribosomal peptide synthetase</fullName>
    </recommendedName>
</protein>
<feature type="domain" description="Ketosynthase family 3 (KS3)" evidence="9">
    <location>
        <begin position="1165"/>
        <end position="1590"/>
    </location>
</feature>
<dbReference type="SMART" id="SM00825">
    <property type="entry name" value="PKS_KS"/>
    <property type="match status" value="1"/>
</dbReference>
<dbReference type="Gene3D" id="1.10.1200.10">
    <property type="entry name" value="ACP-like"/>
    <property type="match status" value="2"/>
</dbReference>
<feature type="domain" description="Carrier" evidence="8">
    <location>
        <begin position="1071"/>
        <end position="1146"/>
    </location>
</feature>
<dbReference type="InterPro" id="IPR000873">
    <property type="entry name" value="AMP-dep_synth/lig_dom"/>
</dbReference>
<accession>A0ABR9EIA3</accession>
<dbReference type="RefSeq" id="WP_192509140.1">
    <property type="nucleotide sequence ID" value="NZ_AQGV01000014.1"/>
</dbReference>
<dbReference type="InterPro" id="IPR009081">
    <property type="entry name" value="PP-bd_ACP"/>
</dbReference>
<dbReference type="SMART" id="SM00823">
    <property type="entry name" value="PKS_PP"/>
    <property type="match status" value="2"/>
</dbReference>
<dbReference type="InterPro" id="IPR041464">
    <property type="entry name" value="TubC_N"/>
</dbReference>
<keyword evidence="4" id="KW-0596">Phosphopantetheine</keyword>
<dbReference type="Pfam" id="PF22621">
    <property type="entry name" value="CurL-like_PKS_C"/>
    <property type="match status" value="1"/>
</dbReference>
<dbReference type="Gene3D" id="3.30.559.10">
    <property type="entry name" value="Chloramphenicol acetyltransferase-like domain"/>
    <property type="match status" value="1"/>
</dbReference>
<dbReference type="Pfam" id="PF00668">
    <property type="entry name" value="Condensation"/>
    <property type="match status" value="1"/>
</dbReference>
<comment type="pathway">
    <text evidence="2">Lipid metabolism; fatty acid biosynthesis.</text>
</comment>
<dbReference type="Gene3D" id="3.30.300.30">
    <property type="match status" value="1"/>
</dbReference>
<evidence type="ECO:0000313" key="10">
    <source>
        <dbReference type="EMBL" id="MBE0369965.1"/>
    </source>
</evidence>
<dbReference type="SUPFAM" id="SSF51735">
    <property type="entry name" value="NAD(P)-binding Rossmann-fold domains"/>
    <property type="match status" value="2"/>
</dbReference>